<reference evidence="7 8" key="1">
    <citation type="submission" date="2020-02" db="EMBL/GenBank/DDBJ databases">
        <authorList>
            <person name="Zheng R.K."/>
            <person name="Sun C.M."/>
        </authorList>
    </citation>
    <scope>NUCLEOTIDE SEQUENCE [LARGE SCALE GENOMIC DNA]</scope>
    <source>
        <strain evidence="8">rifampicinis</strain>
    </source>
</reference>
<proteinExistence type="predicted"/>
<gene>
    <name evidence="7" type="ORF">G4Y79_22620</name>
</gene>
<evidence type="ECO:0000256" key="2">
    <source>
        <dbReference type="ARBA" id="ARBA00022737"/>
    </source>
</evidence>
<dbReference type="KEGG" id="pmet:G4Y79_22620"/>
<evidence type="ECO:0000313" key="8">
    <source>
        <dbReference type="Proteomes" id="UP000594468"/>
    </source>
</evidence>
<evidence type="ECO:0000256" key="3">
    <source>
        <dbReference type="ARBA" id="ARBA00022771"/>
    </source>
</evidence>
<dbReference type="InterPro" id="IPR036869">
    <property type="entry name" value="J_dom_sf"/>
</dbReference>
<name>A0A7S8E8R2_9CHLR</name>
<dbReference type="Pfam" id="PF01556">
    <property type="entry name" value="DnaJ_C"/>
    <property type="match status" value="1"/>
</dbReference>
<dbReference type="FunFam" id="2.60.260.20:FF:000005">
    <property type="entry name" value="Chaperone protein dnaJ 1, mitochondrial"/>
    <property type="match status" value="1"/>
</dbReference>
<accession>A0A7S8E8R2</accession>
<dbReference type="SMART" id="SM00271">
    <property type="entry name" value="DnaJ"/>
    <property type="match status" value="1"/>
</dbReference>
<dbReference type="CDD" id="cd06257">
    <property type="entry name" value="DnaJ"/>
    <property type="match status" value="1"/>
</dbReference>
<dbReference type="Proteomes" id="UP000594468">
    <property type="component" value="Chromosome"/>
</dbReference>
<feature type="domain" description="J" evidence="6">
    <location>
        <begin position="4"/>
        <end position="69"/>
    </location>
</feature>
<evidence type="ECO:0000256" key="1">
    <source>
        <dbReference type="ARBA" id="ARBA00022723"/>
    </source>
</evidence>
<dbReference type="PROSITE" id="PS50076">
    <property type="entry name" value="DNAJ_2"/>
    <property type="match status" value="1"/>
</dbReference>
<dbReference type="PRINTS" id="PR00625">
    <property type="entry name" value="JDOMAIN"/>
</dbReference>
<protein>
    <submittedName>
        <fullName evidence="7">DnaJ domain-containing protein</fullName>
    </submittedName>
</protein>
<dbReference type="GO" id="GO:0005737">
    <property type="term" value="C:cytoplasm"/>
    <property type="evidence" value="ECO:0007669"/>
    <property type="project" value="TreeGrafter"/>
</dbReference>
<dbReference type="Pfam" id="PF00226">
    <property type="entry name" value="DnaJ"/>
    <property type="match status" value="1"/>
</dbReference>
<keyword evidence="2" id="KW-0677">Repeat</keyword>
<dbReference type="InterPro" id="IPR001623">
    <property type="entry name" value="DnaJ_domain"/>
</dbReference>
<keyword evidence="1" id="KW-0479">Metal-binding</keyword>
<dbReference type="PANTHER" id="PTHR43096:SF52">
    <property type="entry name" value="DNAJ HOMOLOG 1, MITOCHONDRIAL-RELATED"/>
    <property type="match status" value="1"/>
</dbReference>
<dbReference type="GO" id="GO:0051082">
    <property type="term" value="F:unfolded protein binding"/>
    <property type="evidence" value="ECO:0007669"/>
    <property type="project" value="InterPro"/>
</dbReference>
<keyword evidence="5" id="KW-0143">Chaperone</keyword>
<dbReference type="SUPFAM" id="SSF46565">
    <property type="entry name" value="Chaperone J-domain"/>
    <property type="match status" value="1"/>
</dbReference>
<evidence type="ECO:0000259" key="6">
    <source>
        <dbReference type="PROSITE" id="PS50076"/>
    </source>
</evidence>
<dbReference type="EMBL" id="CP062983">
    <property type="protein sequence ID" value="QPC82446.1"/>
    <property type="molecule type" value="Genomic_DNA"/>
</dbReference>
<dbReference type="RefSeq" id="WP_195170515.1">
    <property type="nucleotide sequence ID" value="NZ_CP062983.1"/>
</dbReference>
<dbReference type="InterPro" id="IPR018253">
    <property type="entry name" value="DnaJ_domain_CS"/>
</dbReference>
<evidence type="ECO:0000313" key="7">
    <source>
        <dbReference type="EMBL" id="QPC82446.1"/>
    </source>
</evidence>
<keyword evidence="3" id="KW-0863">Zinc-finger</keyword>
<dbReference type="AlphaFoldDB" id="A0A7S8E8R2"/>
<dbReference type="PROSITE" id="PS00636">
    <property type="entry name" value="DNAJ_1"/>
    <property type="match status" value="1"/>
</dbReference>
<keyword evidence="8" id="KW-1185">Reference proteome</keyword>
<dbReference type="PANTHER" id="PTHR43096">
    <property type="entry name" value="DNAJ HOMOLOG 1, MITOCHONDRIAL-RELATED"/>
    <property type="match status" value="1"/>
</dbReference>
<dbReference type="GO" id="GO:0008270">
    <property type="term" value="F:zinc ion binding"/>
    <property type="evidence" value="ECO:0007669"/>
    <property type="project" value="UniProtKB-KW"/>
</dbReference>
<dbReference type="GO" id="GO:0042026">
    <property type="term" value="P:protein refolding"/>
    <property type="evidence" value="ECO:0007669"/>
    <property type="project" value="TreeGrafter"/>
</dbReference>
<dbReference type="FunFam" id="1.10.287.110:FF:000034">
    <property type="entry name" value="Chaperone protein DnaJ"/>
    <property type="match status" value="1"/>
</dbReference>
<dbReference type="CDD" id="cd10747">
    <property type="entry name" value="DnaJ_C"/>
    <property type="match status" value="1"/>
</dbReference>
<dbReference type="SUPFAM" id="SSF49493">
    <property type="entry name" value="HSP40/DnaJ peptide-binding domain"/>
    <property type="match status" value="2"/>
</dbReference>
<keyword evidence="4" id="KW-0862">Zinc</keyword>
<dbReference type="Gene3D" id="2.60.260.20">
    <property type="entry name" value="Urease metallochaperone UreE, N-terminal domain"/>
    <property type="match status" value="2"/>
</dbReference>
<evidence type="ECO:0000256" key="4">
    <source>
        <dbReference type="ARBA" id="ARBA00022833"/>
    </source>
</evidence>
<dbReference type="Gene3D" id="1.10.287.110">
    <property type="entry name" value="DnaJ domain"/>
    <property type="match status" value="1"/>
</dbReference>
<evidence type="ECO:0000256" key="5">
    <source>
        <dbReference type="ARBA" id="ARBA00023186"/>
    </source>
</evidence>
<dbReference type="InterPro" id="IPR008971">
    <property type="entry name" value="HSP40/DnaJ_pept-bd"/>
</dbReference>
<organism evidence="7 8">
    <name type="scientific">Phototrophicus methaneseepsis</name>
    <dbReference type="NCBI Taxonomy" id="2710758"/>
    <lineage>
        <taxon>Bacteria</taxon>
        <taxon>Bacillati</taxon>
        <taxon>Chloroflexota</taxon>
        <taxon>Candidatus Thermofontia</taxon>
        <taxon>Phototrophicales</taxon>
        <taxon>Phototrophicaceae</taxon>
        <taxon>Phototrophicus</taxon>
    </lineage>
</organism>
<dbReference type="InterPro" id="IPR002939">
    <property type="entry name" value="DnaJ_C"/>
</dbReference>
<sequence>MPKDYYSILGVSKNADQSEIKRAFRKKAKQYHPDANPDDPQAEDRFKELNEAYEVLSDETKRQQYDQYGANWDRFAGAGGTGGGTYQNVSQEDLQDILNSFFGNSSGGRAGGRSTGFSGFSGFNPFGGGAADYRTAQPTKGQDIEHPITITLEDAYYGKEIVLTVDGRRLNTKIPAGARTGSKIRLSGEGQPGVMGGASGDLYLIIDVAPHPQFEREGDDLITDVEVDAFTAMLGGKAEVRTMTGTGKLTIPPGTQSGQRFRLSGKGMPILRKKGHNGDLYARVVITVPINLTDDQKQQLEAIRNSLT</sequence>